<dbReference type="Pfam" id="PF04438">
    <property type="entry name" value="zf-HIT"/>
    <property type="match status" value="1"/>
</dbReference>
<dbReference type="SUPFAM" id="SSF144232">
    <property type="entry name" value="HIT/MYND zinc finger-like"/>
    <property type="match status" value="1"/>
</dbReference>
<proteinExistence type="predicted"/>
<accession>A0AAW0YSY0</accession>
<feature type="compositionally biased region" description="Acidic residues" evidence="2">
    <location>
        <begin position="110"/>
        <end position="128"/>
    </location>
</feature>
<dbReference type="Gene3D" id="3.30.60.190">
    <property type="match status" value="1"/>
</dbReference>
<dbReference type="AlphaFoldDB" id="A0AAW0YSY0"/>
<dbReference type="CDD" id="cd23024">
    <property type="entry name" value="zf-HIT_ZNHIT2-3"/>
    <property type="match status" value="1"/>
</dbReference>
<evidence type="ECO:0000256" key="2">
    <source>
        <dbReference type="SAM" id="MobiDB-lite"/>
    </source>
</evidence>
<keyword evidence="1" id="KW-0863">Zinc-finger</keyword>
<keyword evidence="1" id="KW-0479">Metal-binding</keyword>
<dbReference type="GO" id="GO:0008270">
    <property type="term" value="F:zinc ion binding"/>
    <property type="evidence" value="ECO:0007669"/>
    <property type="project" value="UniProtKB-UniRule"/>
</dbReference>
<dbReference type="RefSeq" id="XP_066799630.1">
    <property type="nucleotide sequence ID" value="XM_066949938.1"/>
</dbReference>
<feature type="domain" description="HIT-type" evidence="3">
    <location>
        <begin position="31"/>
        <end position="64"/>
    </location>
</feature>
<dbReference type="PROSITE" id="PS51083">
    <property type="entry name" value="ZF_HIT"/>
    <property type="match status" value="1"/>
</dbReference>
<evidence type="ECO:0000313" key="5">
    <source>
        <dbReference type="Proteomes" id="UP001388673"/>
    </source>
</evidence>
<dbReference type="PANTHER" id="PTHR15555:SF0">
    <property type="entry name" value="ZINC FINGER HIT DOMAIN-CONTAINING PROTEIN 2"/>
    <property type="match status" value="1"/>
</dbReference>
<dbReference type="KEGG" id="kne:92184118"/>
<dbReference type="InterPro" id="IPR039646">
    <property type="entry name" value="ZNHIT2"/>
</dbReference>
<dbReference type="GeneID" id="92184118"/>
<dbReference type="EMBL" id="JBCAWK010000014">
    <property type="protein sequence ID" value="KAK8844066.1"/>
    <property type="molecule type" value="Genomic_DNA"/>
</dbReference>
<protein>
    <recommendedName>
        <fullName evidence="3">HIT-type domain-containing protein</fullName>
    </recommendedName>
</protein>
<dbReference type="InterPro" id="IPR007529">
    <property type="entry name" value="Znf_HIT"/>
</dbReference>
<evidence type="ECO:0000256" key="1">
    <source>
        <dbReference type="PROSITE-ProRule" id="PRU00453"/>
    </source>
</evidence>
<feature type="region of interest" description="Disordered" evidence="2">
    <location>
        <begin position="105"/>
        <end position="128"/>
    </location>
</feature>
<keyword evidence="1" id="KW-0862">Zinc</keyword>
<comment type="caution">
    <text evidence="4">The sequence shown here is derived from an EMBL/GenBank/DDBJ whole genome shotgun (WGS) entry which is preliminary data.</text>
</comment>
<evidence type="ECO:0000259" key="3">
    <source>
        <dbReference type="PROSITE" id="PS51083"/>
    </source>
</evidence>
<organism evidence="4 5">
    <name type="scientific">Kwoniella newhampshirensis</name>
    <dbReference type="NCBI Taxonomy" id="1651941"/>
    <lineage>
        <taxon>Eukaryota</taxon>
        <taxon>Fungi</taxon>
        <taxon>Dikarya</taxon>
        <taxon>Basidiomycota</taxon>
        <taxon>Agaricomycotina</taxon>
        <taxon>Tremellomycetes</taxon>
        <taxon>Tremellales</taxon>
        <taxon>Cryptococcaceae</taxon>
        <taxon>Kwoniella</taxon>
    </lineage>
</organism>
<feature type="compositionally biased region" description="Basic and acidic residues" evidence="2">
    <location>
        <begin position="411"/>
        <end position="420"/>
    </location>
</feature>
<reference evidence="4 5" key="1">
    <citation type="journal article" date="2024" name="bioRxiv">
        <title>Comparative genomics of Cryptococcus and Kwoniella reveals pathogenesis evolution and contrasting karyotype dynamics via intercentromeric recombination or chromosome fusion.</title>
        <authorList>
            <person name="Coelho M.A."/>
            <person name="David-Palma M."/>
            <person name="Shea T."/>
            <person name="Bowers K."/>
            <person name="McGinley-Smith S."/>
            <person name="Mohammad A.W."/>
            <person name="Gnirke A."/>
            <person name="Yurkov A.M."/>
            <person name="Nowrousian M."/>
            <person name="Sun S."/>
            <person name="Cuomo C.A."/>
            <person name="Heitman J."/>
        </authorList>
    </citation>
    <scope>NUCLEOTIDE SEQUENCE [LARGE SCALE GENOMIC DNA]</scope>
    <source>
        <strain evidence="4 5">CBS 13917</strain>
    </source>
</reference>
<dbReference type="Proteomes" id="UP001388673">
    <property type="component" value="Unassembled WGS sequence"/>
</dbReference>
<sequence length="420" mass="46175">MSIKQPKPVQIRLPFTVPRPNHSTLTPAKTCGICRKKDSKYTCPRCNVAYCSLDCFRDESHAQCSEPFYKATVLDSIASDPKAGFDEKKGMMEMLRRFEQAQAEGGDALAELEEDDEDEEEKEDPDDELAEKLGDINIDQIDSNQLFHLLPPKHREAFLAAIRNPESEETKALIEDAAAGAEGEENALAGPSVLPWWEGDGELGSDDLELESASSPEIISDNVLAGISPPAGIGKKLAFNAIAICLAYVHTLLSFRLPSLDPTYLSAQEVESAGLKGYLGQLVPFLVDAKSTVRHETLSFAWGSVWEIIGSDQTSPSPSMLHHLLSTLPQLLHPPILASSPPKILLVLSDLYSFFSKPKAGGAVPRKLAFYIKALQQDLIRQDWSSLEHEVSKELEKLQAENEDVGPVTEQDSRKTLQIV</sequence>
<evidence type="ECO:0000313" key="4">
    <source>
        <dbReference type="EMBL" id="KAK8844066.1"/>
    </source>
</evidence>
<gene>
    <name evidence="4" type="ORF">IAR55_006860</name>
</gene>
<keyword evidence="5" id="KW-1185">Reference proteome</keyword>
<name>A0AAW0YSY0_9TREE</name>
<feature type="region of interest" description="Disordered" evidence="2">
    <location>
        <begin position="398"/>
        <end position="420"/>
    </location>
</feature>
<dbReference type="PANTHER" id="PTHR15555">
    <property type="entry name" value="ZINC FINGER HIT DOMAIN CONTAINING PROTEIN 2 PROTEIN FON -RELATED"/>
    <property type="match status" value="1"/>
</dbReference>